<proteinExistence type="predicted"/>
<keyword evidence="1" id="KW-0472">Membrane</keyword>
<dbReference type="PANTHER" id="PTHR39198:SF1">
    <property type="entry name" value="ALPHA-GALACTOSIDASE NEW3 DOMAIN-CONTAINING PROTEIN"/>
    <property type="match status" value="1"/>
</dbReference>
<keyword evidence="1" id="KW-0812">Transmembrane</keyword>
<keyword evidence="1" id="KW-1133">Transmembrane helix</keyword>
<dbReference type="STRING" id="571933.SAMN05216362_1567"/>
<feature type="chain" id="PRO_5011605774" evidence="2">
    <location>
        <begin position="27"/>
        <end position="385"/>
    </location>
</feature>
<protein>
    <submittedName>
        <fullName evidence="5">IG-like fold at C-terminal of FixG, putative oxidoreductase</fullName>
    </submittedName>
</protein>
<dbReference type="OrthoDB" id="8631677at2"/>
<keyword evidence="2" id="KW-0732">Signal</keyword>
<evidence type="ECO:0000259" key="3">
    <source>
        <dbReference type="Pfam" id="PF10633"/>
    </source>
</evidence>
<name>A0A1H9M4S3_9BACI</name>
<dbReference type="RefSeq" id="WP_091775970.1">
    <property type="nucleotide sequence ID" value="NZ_FOES01000056.1"/>
</dbReference>
<feature type="signal peptide" evidence="2">
    <location>
        <begin position="1"/>
        <end position="26"/>
    </location>
</feature>
<feature type="transmembrane region" description="Helical" evidence="1">
    <location>
        <begin position="359"/>
        <end position="379"/>
    </location>
</feature>
<evidence type="ECO:0000313" key="6">
    <source>
        <dbReference type="Proteomes" id="UP000199427"/>
    </source>
</evidence>
<keyword evidence="6" id="KW-1185">Reference proteome</keyword>
<evidence type="ECO:0000313" key="5">
    <source>
        <dbReference type="EMBL" id="SER18561.1"/>
    </source>
</evidence>
<feature type="domain" description="Alpha-galactosidase NEW3" evidence="3">
    <location>
        <begin position="41"/>
        <end position="119"/>
    </location>
</feature>
<dbReference type="InterPro" id="IPR013783">
    <property type="entry name" value="Ig-like_fold"/>
</dbReference>
<dbReference type="InterPro" id="IPR018905">
    <property type="entry name" value="A-galactase_NEW3"/>
</dbReference>
<accession>A0A1H9M4S3</accession>
<feature type="domain" description="Alpha-galactosidase NEW3" evidence="3">
    <location>
        <begin position="266"/>
        <end position="341"/>
    </location>
</feature>
<dbReference type="Pfam" id="PF10633">
    <property type="entry name" value="NPCBM_assoc"/>
    <property type="match status" value="2"/>
</dbReference>
<sequence>MWKKWLSQLFIAVLLIGFIPPMSASAAGGITLYTPYTGISVTPGESLSYDIEVTNDSSDVQRLQLSVDDLPEGWSYQLSSNSKSINELAVAPNGTQNFTIDLEVPLQIEKGNYQFDVVAESDNGTTTTLPITVNIAEEGTFQTDLSVEQPNMEGDANATFTYSLELSNRTAEEQTYALSAKVPEGWQSTFKADGNNVTSVTVDSRGSQTVEVEINPAENVKKGTYEIPITAQSGQTNSEVVLESVITGTYSLNLTTSDGRLSGDIKAGDETTLDLVVENNGTSDLSNISLSSDAPSKWEVEFSESQIDELKAGASTNVKATVKASDQAIAGDYAMTLTASAQETSSEAQFRMSVKTSMLWGWIGVLLILGVAASLFFLIRKYGRR</sequence>
<dbReference type="InterPro" id="IPR032879">
    <property type="entry name" value="FixG_C"/>
</dbReference>
<evidence type="ECO:0000256" key="2">
    <source>
        <dbReference type="SAM" id="SignalP"/>
    </source>
</evidence>
<dbReference type="Proteomes" id="UP000199427">
    <property type="component" value="Unassembled WGS sequence"/>
</dbReference>
<dbReference type="PANTHER" id="PTHR39198">
    <property type="entry name" value="HYPOTHETICAL MEMBRANE PROTEIN, CONSERVED"/>
    <property type="match status" value="1"/>
</dbReference>
<organism evidence="5 6">
    <name type="scientific">Piscibacillus halophilus</name>
    <dbReference type="NCBI Taxonomy" id="571933"/>
    <lineage>
        <taxon>Bacteria</taxon>
        <taxon>Bacillati</taxon>
        <taxon>Bacillota</taxon>
        <taxon>Bacilli</taxon>
        <taxon>Bacillales</taxon>
        <taxon>Bacillaceae</taxon>
        <taxon>Piscibacillus</taxon>
    </lineage>
</organism>
<dbReference type="Gene3D" id="2.60.40.10">
    <property type="entry name" value="Immunoglobulins"/>
    <property type="match status" value="3"/>
</dbReference>
<reference evidence="5 6" key="1">
    <citation type="submission" date="2016-10" db="EMBL/GenBank/DDBJ databases">
        <authorList>
            <person name="de Groot N.N."/>
        </authorList>
    </citation>
    <scope>NUCLEOTIDE SEQUENCE [LARGE SCALE GENOMIC DNA]</scope>
    <source>
        <strain evidence="5 6">DSM 21633</strain>
    </source>
</reference>
<dbReference type="EMBL" id="FOES01000056">
    <property type="protein sequence ID" value="SER18561.1"/>
    <property type="molecule type" value="Genomic_DNA"/>
</dbReference>
<feature type="domain" description="FixG C-terminal immunoglobulin-like" evidence="4">
    <location>
        <begin position="161"/>
        <end position="239"/>
    </location>
</feature>
<evidence type="ECO:0000256" key="1">
    <source>
        <dbReference type="SAM" id="Phobius"/>
    </source>
</evidence>
<dbReference type="Pfam" id="PF11614">
    <property type="entry name" value="FixG_C"/>
    <property type="match status" value="1"/>
</dbReference>
<dbReference type="AlphaFoldDB" id="A0A1H9M4S3"/>
<gene>
    <name evidence="5" type="ORF">SAMN05216362_1567</name>
</gene>
<evidence type="ECO:0000259" key="4">
    <source>
        <dbReference type="Pfam" id="PF11614"/>
    </source>
</evidence>